<keyword evidence="3" id="KW-1185">Reference proteome</keyword>
<evidence type="ECO:0000313" key="3">
    <source>
        <dbReference type="Proteomes" id="UP000094296"/>
    </source>
</evidence>
<reference evidence="2 3" key="1">
    <citation type="submission" date="2016-09" db="EMBL/GenBank/DDBJ databases">
        <title>Draft genome sequence for the type strain of Desulfuribacillus alkaliarsenatis AHT28, an obligately anaerobic, sulfidogenic bacterium isolated from Russian soda lake sediments.</title>
        <authorList>
            <person name="Abin C.A."/>
            <person name="Hollibaugh J.T."/>
        </authorList>
    </citation>
    <scope>NUCLEOTIDE SEQUENCE [LARGE SCALE GENOMIC DNA]</scope>
    <source>
        <strain evidence="2 3">AHT28</strain>
    </source>
</reference>
<dbReference type="STRING" id="766136.BHF68_03710"/>
<proteinExistence type="predicted"/>
<dbReference type="RefSeq" id="WP_069642728.1">
    <property type="nucleotide sequence ID" value="NZ_MIJE01000011.1"/>
</dbReference>
<gene>
    <name evidence="2" type="ORF">BHF68_03710</name>
</gene>
<comment type="caution">
    <text evidence="2">The sequence shown here is derived from an EMBL/GenBank/DDBJ whole genome shotgun (WGS) entry which is preliminary data.</text>
</comment>
<evidence type="ECO:0000259" key="1">
    <source>
        <dbReference type="Pfam" id="PF11823"/>
    </source>
</evidence>
<feature type="domain" description="Putative Se/S carrier protein-like" evidence="1">
    <location>
        <begin position="8"/>
        <end position="74"/>
    </location>
</feature>
<dbReference type="AlphaFoldDB" id="A0A1E5G2Y3"/>
<accession>A0A1E5G2Y3</accession>
<dbReference type="Proteomes" id="UP000094296">
    <property type="component" value="Unassembled WGS sequence"/>
</dbReference>
<dbReference type="InterPro" id="IPR021778">
    <property type="entry name" value="Se/S_carrier-like"/>
</dbReference>
<sequence>MNRNYNRLLTFDSTHQALQLETILDTMDIDFDIRPIPPALYAGCGLAIEFKSEDIDTVKQAITEHQVVSKSFYKKVDKQYIEL</sequence>
<protein>
    <recommendedName>
        <fullName evidence="1">Putative Se/S carrier protein-like domain-containing protein</fullName>
    </recommendedName>
</protein>
<organism evidence="2 3">
    <name type="scientific">Desulfuribacillus alkaliarsenatis</name>
    <dbReference type="NCBI Taxonomy" id="766136"/>
    <lineage>
        <taxon>Bacteria</taxon>
        <taxon>Bacillati</taxon>
        <taxon>Bacillota</taxon>
        <taxon>Desulfuribacillia</taxon>
        <taxon>Desulfuribacillales</taxon>
        <taxon>Desulfuribacillaceae</taxon>
        <taxon>Desulfuribacillus</taxon>
    </lineage>
</organism>
<name>A0A1E5G2Y3_9FIRM</name>
<dbReference type="EMBL" id="MIJE01000011">
    <property type="protein sequence ID" value="OEF97330.1"/>
    <property type="molecule type" value="Genomic_DNA"/>
</dbReference>
<dbReference type="OrthoDB" id="3192849at2"/>
<evidence type="ECO:0000313" key="2">
    <source>
        <dbReference type="EMBL" id="OEF97330.1"/>
    </source>
</evidence>
<dbReference type="Pfam" id="PF11823">
    <property type="entry name" value="Se_S_carrier"/>
    <property type="match status" value="1"/>
</dbReference>